<accession>A0AAU9MES4</accession>
<keyword evidence="4" id="KW-1185">Reference proteome</keyword>
<dbReference type="Proteomes" id="UP001157418">
    <property type="component" value="Unassembled WGS sequence"/>
</dbReference>
<evidence type="ECO:0000313" key="4">
    <source>
        <dbReference type="Proteomes" id="UP001157418"/>
    </source>
</evidence>
<evidence type="ECO:0008006" key="5">
    <source>
        <dbReference type="Google" id="ProtNLM"/>
    </source>
</evidence>
<comment type="subcellular location">
    <subcellularLocation>
        <location evidence="1">Nucleus</location>
    </subcellularLocation>
</comment>
<keyword evidence="2" id="KW-0539">Nucleus</keyword>
<dbReference type="PANTHER" id="PTHR33172:SF103">
    <property type="entry name" value="PROTEIN OXIDATIVE STRESS 3"/>
    <property type="match status" value="1"/>
</dbReference>
<dbReference type="EMBL" id="CAKMRJ010002223">
    <property type="protein sequence ID" value="CAH1425172.1"/>
    <property type="molecule type" value="Genomic_DNA"/>
</dbReference>
<evidence type="ECO:0000256" key="2">
    <source>
        <dbReference type="ARBA" id="ARBA00023242"/>
    </source>
</evidence>
<dbReference type="GO" id="GO:0006950">
    <property type="term" value="P:response to stress"/>
    <property type="evidence" value="ECO:0007669"/>
    <property type="project" value="UniProtKB-ARBA"/>
</dbReference>
<proteinExistence type="predicted"/>
<evidence type="ECO:0000256" key="1">
    <source>
        <dbReference type="ARBA" id="ARBA00004123"/>
    </source>
</evidence>
<organism evidence="3 4">
    <name type="scientific">Lactuca virosa</name>
    <dbReference type="NCBI Taxonomy" id="75947"/>
    <lineage>
        <taxon>Eukaryota</taxon>
        <taxon>Viridiplantae</taxon>
        <taxon>Streptophyta</taxon>
        <taxon>Embryophyta</taxon>
        <taxon>Tracheophyta</taxon>
        <taxon>Spermatophyta</taxon>
        <taxon>Magnoliopsida</taxon>
        <taxon>eudicotyledons</taxon>
        <taxon>Gunneridae</taxon>
        <taxon>Pentapetalae</taxon>
        <taxon>asterids</taxon>
        <taxon>campanulids</taxon>
        <taxon>Asterales</taxon>
        <taxon>Asteraceae</taxon>
        <taxon>Cichorioideae</taxon>
        <taxon>Cichorieae</taxon>
        <taxon>Lactucinae</taxon>
        <taxon>Lactuca</taxon>
    </lineage>
</organism>
<reference evidence="3 4" key="1">
    <citation type="submission" date="2022-01" db="EMBL/GenBank/DDBJ databases">
        <authorList>
            <person name="Xiong W."/>
            <person name="Schranz E."/>
        </authorList>
    </citation>
    <scope>NUCLEOTIDE SEQUENCE [LARGE SCALE GENOMIC DNA]</scope>
</reference>
<protein>
    <recommendedName>
        <fullName evidence="5">Oxidative stress 3</fullName>
    </recommendedName>
</protein>
<sequence length="159" mass="17815">MRFSSSDEESSQSRQIQWIQTEVSITDPEYDFVENCIEVSCDSLETLSSIETIDDTSSTSSPDGPLYRLSELMAQLPIRRGLSKYYQGKSESFGSLANLTSFEDLAKRSHRFGRSTKSSIRSGQSQILNPKSNIVKSRRSSLSFIVKSSLFSSFEANLL</sequence>
<dbReference type="PANTHER" id="PTHR33172">
    <property type="entry name" value="OS08G0516900 PROTEIN"/>
    <property type="match status" value="1"/>
</dbReference>
<dbReference type="GO" id="GO:0005634">
    <property type="term" value="C:nucleus"/>
    <property type="evidence" value="ECO:0007669"/>
    <property type="project" value="UniProtKB-SubCell"/>
</dbReference>
<name>A0AAU9MES4_9ASTR</name>
<evidence type="ECO:0000313" key="3">
    <source>
        <dbReference type="EMBL" id="CAH1425172.1"/>
    </source>
</evidence>
<dbReference type="AlphaFoldDB" id="A0AAU9MES4"/>
<gene>
    <name evidence="3" type="ORF">LVIROSA_LOCUS12328</name>
</gene>
<comment type="caution">
    <text evidence="3">The sequence shown here is derived from an EMBL/GenBank/DDBJ whole genome shotgun (WGS) entry which is preliminary data.</text>
</comment>
<dbReference type="InterPro" id="IPR051992">
    <property type="entry name" value="OxStress_Response_Reg"/>
</dbReference>